<organism evidence="4 5">
    <name type="scientific">Cucurbitaria berberidis CBS 394.84</name>
    <dbReference type="NCBI Taxonomy" id="1168544"/>
    <lineage>
        <taxon>Eukaryota</taxon>
        <taxon>Fungi</taxon>
        <taxon>Dikarya</taxon>
        <taxon>Ascomycota</taxon>
        <taxon>Pezizomycotina</taxon>
        <taxon>Dothideomycetes</taxon>
        <taxon>Pleosporomycetidae</taxon>
        <taxon>Pleosporales</taxon>
        <taxon>Pleosporineae</taxon>
        <taxon>Cucurbitariaceae</taxon>
        <taxon>Cucurbitaria</taxon>
    </lineage>
</organism>
<proteinExistence type="predicted"/>
<comment type="caution">
    <text evidence="4">The sequence shown here is derived from an EMBL/GenBank/DDBJ whole genome shotgun (WGS) entry which is preliminary data.</text>
</comment>
<dbReference type="RefSeq" id="XP_040788004.1">
    <property type="nucleotide sequence ID" value="XM_040933346.1"/>
</dbReference>
<dbReference type="InterPro" id="IPR000182">
    <property type="entry name" value="GNAT_dom"/>
</dbReference>
<dbReference type="EMBL" id="ML976616">
    <property type="protein sequence ID" value="KAF1845441.1"/>
    <property type="molecule type" value="Genomic_DNA"/>
</dbReference>
<dbReference type="InterPro" id="IPR016181">
    <property type="entry name" value="Acyl_CoA_acyltransferase"/>
</dbReference>
<dbReference type="InterPro" id="IPR050832">
    <property type="entry name" value="Bact_Acetyltransf"/>
</dbReference>
<keyword evidence="5" id="KW-1185">Reference proteome</keyword>
<dbReference type="AlphaFoldDB" id="A0A9P4GHT9"/>
<reference evidence="4" key="1">
    <citation type="submission" date="2020-01" db="EMBL/GenBank/DDBJ databases">
        <authorList>
            <consortium name="DOE Joint Genome Institute"/>
            <person name="Haridas S."/>
            <person name="Albert R."/>
            <person name="Binder M."/>
            <person name="Bloem J."/>
            <person name="Labutti K."/>
            <person name="Salamov A."/>
            <person name="Andreopoulos B."/>
            <person name="Baker S.E."/>
            <person name="Barry K."/>
            <person name="Bills G."/>
            <person name="Bluhm B.H."/>
            <person name="Cannon C."/>
            <person name="Castanera R."/>
            <person name="Culley D.E."/>
            <person name="Daum C."/>
            <person name="Ezra D."/>
            <person name="Gonzalez J.B."/>
            <person name="Henrissat B."/>
            <person name="Kuo A."/>
            <person name="Liang C."/>
            <person name="Lipzen A."/>
            <person name="Lutzoni F."/>
            <person name="Magnuson J."/>
            <person name="Mondo S."/>
            <person name="Nolan M."/>
            <person name="Ohm R."/>
            <person name="Pangilinan J."/>
            <person name="Park H.-J."/>
            <person name="Ramirez L."/>
            <person name="Alfaro M."/>
            <person name="Sun H."/>
            <person name="Tritt A."/>
            <person name="Yoshinaga Y."/>
            <person name="Zwiers L.-H."/>
            <person name="Turgeon B.G."/>
            <person name="Goodwin S.B."/>
            <person name="Spatafora J.W."/>
            <person name="Crous P.W."/>
            <person name="Grigoriev I.V."/>
        </authorList>
    </citation>
    <scope>NUCLEOTIDE SEQUENCE</scope>
    <source>
        <strain evidence="4">CBS 394.84</strain>
    </source>
</reference>
<dbReference type="GO" id="GO:0016747">
    <property type="term" value="F:acyltransferase activity, transferring groups other than amino-acyl groups"/>
    <property type="evidence" value="ECO:0007669"/>
    <property type="project" value="InterPro"/>
</dbReference>
<gene>
    <name evidence="4" type="ORF">K460DRAFT_366319</name>
</gene>
<name>A0A9P4GHT9_9PLEO</name>
<evidence type="ECO:0000313" key="4">
    <source>
        <dbReference type="EMBL" id="KAF1845441.1"/>
    </source>
</evidence>
<keyword evidence="2" id="KW-0012">Acyltransferase</keyword>
<evidence type="ECO:0000259" key="3">
    <source>
        <dbReference type="PROSITE" id="PS51186"/>
    </source>
</evidence>
<dbReference type="Pfam" id="PF00583">
    <property type="entry name" value="Acetyltransf_1"/>
    <property type="match status" value="1"/>
</dbReference>
<dbReference type="GeneID" id="63850597"/>
<dbReference type="PANTHER" id="PTHR43877">
    <property type="entry name" value="AMINOALKYLPHOSPHONATE N-ACETYLTRANSFERASE-RELATED-RELATED"/>
    <property type="match status" value="1"/>
</dbReference>
<dbReference type="OrthoDB" id="41532at2759"/>
<sequence>MQRHSPTPSWTLQPTTPDTIDEVVTFMNHARQDMFPTLSSQLPDDVARWVQSGYFLTARNETQLIATIGYVPYDHRFPQLDYRTLRTVEVVRLFVLPEHRRGGLATALVSALREHARGEGVECLYLHTHPFLPGAIEFWEKRGFQIADVEEDPVWRTTHMQLML</sequence>
<dbReference type="Proteomes" id="UP000800039">
    <property type="component" value="Unassembled WGS sequence"/>
</dbReference>
<keyword evidence="1" id="KW-0808">Transferase</keyword>
<protein>
    <submittedName>
        <fullName evidence="4">Acetyltransferas-like protein</fullName>
    </submittedName>
</protein>
<accession>A0A9P4GHT9</accession>
<dbReference type="PROSITE" id="PS51186">
    <property type="entry name" value="GNAT"/>
    <property type="match status" value="1"/>
</dbReference>
<evidence type="ECO:0000256" key="2">
    <source>
        <dbReference type="ARBA" id="ARBA00023315"/>
    </source>
</evidence>
<dbReference type="SUPFAM" id="SSF55729">
    <property type="entry name" value="Acyl-CoA N-acyltransferases (Nat)"/>
    <property type="match status" value="1"/>
</dbReference>
<feature type="domain" description="N-acetyltransferase" evidence="3">
    <location>
        <begin position="10"/>
        <end position="164"/>
    </location>
</feature>
<dbReference type="PANTHER" id="PTHR43877:SF2">
    <property type="entry name" value="AMINOALKYLPHOSPHONATE N-ACETYLTRANSFERASE-RELATED"/>
    <property type="match status" value="1"/>
</dbReference>
<dbReference type="CDD" id="cd04301">
    <property type="entry name" value="NAT_SF"/>
    <property type="match status" value="1"/>
</dbReference>
<evidence type="ECO:0000313" key="5">
    <source>
        <dbReference type="Proteomes" id="UP000800039"/>
    </source>
</evidence>
<dbReference type="Gene3D" id="3.40.630.30">
    <property type="match status" value="1"/>
</dbReference>
<evidence type="ECO:0000256" key="1">
    <source>
        <dbReference type="ARBA" id="ARBA00022679"/>
    </source>
</evidence>